<accession>A0A0F9ELD0</accession>
<organism evidence="2">
    <name type="scientific">marine sediment metagenome</name>
    <dbReference type="NCBI Taxonomy" id="412755"/>
    <lineage>
        <taxon>unclassified sequences</taxon>
        <taxon>metagenomes</taxon>
        <taxon>ecological metagenomes</taxon>
    </lineage>
</organism>
<protein>
    <submittedName>
        <fullName evidence="2">Uncharacterized protein</fullName>
    </submittedName>
</protein>
<feature type="region of interest" description="Disordered" evidence="1">
    <location>
        <begin position="1"/>
        <end position="34"/>
    </location>
</feature>
<feature type="compositionally biased region" description="Basic and acidic residues" evidence="1">
    <location>
        <begin position="1"/>
        <end position="24"/>
    </location>
</feature>
<evidence type="ECO:0000256" key="1">
    <source>
        <dbReference type="SAM" id="MobiDB-lite"/>
    </source>
</evidence>
<evidence type="ECO:0000313" key="2">
    <source>
        <dbReference type="EMBL" id="KKL67091.1"/>
    </source>
</evidence>
<name>A0A0F9ELD0_9ZZZZ</name>
<gene>
    <name evidence="2" type="ORF">LCGC14_2138450</name>
</gene>
<comment type="caution">
    <text evidence="2">The sequence shown here is derived from an EMBL/GenBank/DDBJ whole genome shotgun (WGS) entry which is preliminary data.</text>
</comment>
<sequence length="106" mass="11792">MNQEIDHVIDRRHPRRKSDPEVRKALKKQQLARLAAKGTPEYPALYAAQPEQVRKAAEYGAERKIRRDLKEAAKVRAIVEAAEGAKVFEGADVFKGAAAPTKTGEK</sequence>
<proteinExistence type="predicted"/>
<reference evidence="2" key="1">
    <citation type="journal article" date="2015" name="Nature">
        <title>Complex archaea that bridge the gap between prokaryotes and eukaryotes.</title>
        <authorList>
            <person name="Spang A."/>
            <person name="Saw J.H."/>
            <person name="Jorgensen S.L."/>
            <person name="Zaremba-Niedzwiedzka K."/>
            <person name="Martijn J."/>
            <person name="Lind A.E."/>
            <person name="van Eijk R."/>
            <person name="Schleper C."/>
            <person name="Guy L."/>
            <person name="Ettema T.J."/>
        </authorList>
    </citation>
    <scope>NUCLEOTIDE SEQUENCE</scope>
</reference>
<dbReference type="EMBL" id="LAZR01026988">
    <property type="protein sequence ID" value="KKL67091.1"/>
    <property type="molecule type" value="Genomic_DNA"/>
</dbReference>
<dbReference type="AlphaFoldDB" id="A0A0F9ELD0"/>